<feature type="transmembrane region" description="Helical" evidence="1">
    <location>
        <begin position="232"/>
        <end position="254"/>
    </location>
</feature>
<evidence type="ECO:0000256" key="1">
    <source>
        <dbReference type="SAM" id="Phobius"/>
    </source>
</evidence>
<keyword evidence="2" id="KW-1185">Reference proteome</keyword>
<accession>A0A7E4UXY0</accession>
<keyword evidence="1" id="KW-1133">Transmembrane helix</keyword>
<proteinExistence type="predicted"/>
<reference evidence="2" key="1">
    <citation type="journal article" date="2013" name="Genetics">
        <title>The draft genome and transcriptome of Panagrellus redivivus are shaped by the harsh demands of a free-living lifestyle.</title>
        <authorList>
            <person name="Srinivasan J."/>
            <person name="Dillman A.R."/>
            <person name="Macchietto M.G."/>
            <person name="Heikkinen L."/>
            <person name="Lakso M."/>
            <person name="Fracchia K.M."/>
            <person name="Antoshechkin I."/>
            <person name="Mortazavi A."/>
            <person name="Wong G."/>
            <person name="Sternberg P.W."/>
        </authorList>
    </citation>
    <scope>NUCLEOTIDE SEQUENCE [LARGE SCALE GENOMIC DNA]</scope>
    <source>
        <strain evidence="2">MT8872</strain>
    </source>
</reference>
<feature type="transmembrane region" description="Helical" evidence="1">
    <location>
        <begin position="189"/>
        <end position="211"/>
    </location>
</feature>
<feature type="transmembrane region" description="Helical" evidence="1">
    <location>
        <begin position="144"/>
        <end position="169"/>
    </location>
</feature>
<dbReference type="Gene3D" id="1.20.1070.10">
    <property type="entry name" value="Rhodopsin 7-helix transmembrane proteins"/>
    <property type="match status" value="1"/>
</dbReference>
<name>A0A7E4UXY0_PANRE</name>
<feature type="transmembrane region" description="Helical" evidence="1">
    <location>
        <begin position="260"/>
        <end position="280"/>
    </location>
</feature>
<keyword evidence="1" id="KW-0812">Transmembrane</keyword>
<reference evidence="3" key="2">
    <citation type="submission" date="2020-10" db="UniProtKB">
        <authorList>
            <consortium name="WormBaseParasite"/>
        </authorList>
    </citation>
    <scope>IDENTIFICATION</scope>
</reference>
<feature type="transmembrane region" description="Helical" evidence="1">
    <location>
        <begin position="301"/>
        <end position="317"/>
    </location>
</feature>
<feature type="transmembrane region" description="Helical" evidence="1">
    <location>
        <begin position="112"/>
        <end position="132"/>
    </location>
</feature>
<feature type="transmembrane region" description="Helical" evidence="1">
    <location>
        <begin position="56"/>
        <end position="73"/>
    </location>
</feature>
<feature type="transmembrane region" description="Helical" evidence="1">
    <location>
        <begin position="20"/>
        <end position="44"/>
    </location>
</feature>
<dbReference type="WBParaSite" id="Pan_g14153.t1">
    <property type="protein sequence ID" value="Pan_g14153.t1"/>
    <property type="gene ID" value="Pan_g14153"/>
</dbReference>
<sequence>MSASNALLSVEDADAIKLDLLMFQINAYVAAGCMFFVVFNMVLLSTNKNFVKQYKILIALNIADIILITSIFLEGITRKGLYSNILATKTKRVVSSRDCIELWNVVQVYGDFSMPLIELTMGIERFAAVMFPSFYRNKWKRSSLYLIILSFVFAAMATGIPAVISFIWPKPNVAYLCGRKAALGRFIGIFDYAFNVIVISTALALNVATCLKAMKIRQSRINIYKIKCYTGVAFLSMILVSIPNLISIASTTMFNVPRILLTPSPILTCINGALQFFINFTLNLEFRRYCFDIITLDDNKNIVCILIVASTCLAYFTI</sequence>
<evidence type="ECO:0000313" key="3">
    <source>
        <dbReference type="WBParaSite" id="Pan_g14153.t1"/>
    </source>
</evidence>
<evidence type="ECO:0000313" key="2">
    <source>
        <dbReference type="Proteomes" id="UP000492821"/>
    </source>
</evidence>
<dbReference type="AlphaFoldDB" id="A0A7E4UXY0"/>
<dbReference type="Proteomes" id="UP000492821">
    <property type="component" value="Unassembled WGS sequence"/>
</dbReference>
<protein>
    <submittedName>
        <fullName evidence="3">G_PROTEIN_RECEP_F1_2 domain-containing protein</fullName>
    </submittedName>
</protein>
<keyword evidence="1" id="KW-0472">Membrane</keyword>
<dbReference type="SUPFAM" id="SSF81321">
    <property type="entry name" value="Family A G protein-coupled receptor-like"/>
    <property type="match status" value="1"/>
</dbReference>
<organism evidence="2 3">
    <name type="scientific">Panagrellus redivivus</name>
    <name type="common">Microworm</name>
    <dbReference type="NCBI Taxonomy" id="6233"/>
    <lineage>
        <taxon>Eukaryota</taxon>
        <taxon>Metazoa</taxon>
        <taxon>Ecdysozoa</taxon>
        <taxon>Nematoda</taxon>
        <taxon>Chromadorea</taxon>
        <taxon>Rhabditida</taxon>
        <taxon>Tylenchina</taxon>
        <taxon>Panagrolaimomorpha</taxon>
        <taxon>Panagrolaimoidea</taxon>
        <taxon>Panagrolaimidae</taxon>
        <taxon>Panagrellus</taxon>
    </lineage>
</organism>